<evidence type="ECO:0000313" key="10">
    <source>
        <dbReference type="Proteomes" id="UP001168540"/>
    </source>
</evidence>
<accession>A0ABT7XSL3</accession>
<dbReference type="InterPro" id="IPR032818">
    <property type="entry name" value="DedA-like"/>
</dbReference>
<evidence type="ECO:0000259" key="8">
    <source>
        <dbReference type="Pfam" id="PF09335"/>
    </source>
</evidence>
<keyword evidence="6 7" id="KW-0472">Membrane</keyword>
<feature type="transmembrane region" description="Helical" evidence="7">
    <location>
        <begin position="52"/>
        <end position="79"/>
    </location>
</feature>
<keyword evidence="5 7" id="KW-1133">Transmembrane helix</keyword>
<comment type="caution">
    <text evidence="9">The sequence shown here is derived from an EMBL/GenBank/DDBJ whole genome shotgun (WGS) entry which is preliminary data.</text>
</comment>
<evidence type="ECO:0000256" key="3">
    <source>
        <dbReference type="ARBA" id="ARBA00022475"/>
    </source>
</evidence>
<feature type="domain" description="VTT" evidence="8">
    <location>
        <begin position="46"/>
        <end position="168"/>
    </location>
</feature>
<evidence type="ECO:0000256" key="2">
    <source>
        <dbReference type="ARBA" id="ARBA00010792"/>
    </source>
</evidence>
<keyword evidence="10" id="KW-1185">Reference proteome</keyword>
<evidence type="ECO:0000256" key="7">
    <source>
        <dbReference type="RuleBase" id="RU367016"/>
    </source>
</evidence>
<evidence type="ECO:0000256" key="1">
    <source>
        <dbReference type="ARBA" id="ARBA00004651"/>
    </source>
</evidence>
<feature type="transmembrane region" description="Helical" evidence="7">
    <location>
        <begin position="25"/>
        <end position="46"/>
    </location>
</feature>
<evidence type="ECO:0000313" key="9">
    <source>
        <dbReference type="EMBL" id="MDN0076788.1"/>
    </source>
</evidence>
<feature type="transmembrane region" description="Helical" evidence="7">
    <location>
        <begin position="149"/>
        <end position="171"/>
    </location>
</feature>
<dbReference type="InterPro" id="IPR032816">
    <property type="entry name" value="VTT_dom"/>
</dbReference>
<comment type="similarity">
    <text evidence="2 7">Belongs to the DedA family.</text>
</comment>
<evidence type="ECO:0000256" key="6">
    <source>
        <dbReference type="ARBA" id="ARBA00023136"/>
    </source>
</evidence>
<reference evidence="9" key="1">
    <citation type="submission" date="2023-06" db="EMBL/GenBank/DDBJ databases">
        <authorList>
            <person name="Zhang S."/>
        </authorList>
    </citation>
    <scope>NUCLEOTIDE SEQUENCE</scope>
    <source>
        <strain evidence="9">SG2303</strain>
    </source>
</reference>
<comment type="subcellular location">
    <subcellularLocation>
        <location evidence="1 7">Cell membrane</location>
        <topology evidence="1 7">Multi-pass membrane protein</topology>
    </subcellularLocation>
</comment>
<organism evidence="9 10">
    <name type="scientific">Crenobacter oryzisoli</name>
    <dbReference type="NCBI Taxonomy" id="3056844"/>
    <lineage>
        <taxon>Bacteria</taxon>
        <taxon>Pseudomonadati</taxon>
        <taxon>Pseudomonadota</taxon>
        <taxon>Betaproteobacteria</taxon>
        <taxon>Neisseriales</taxon>
        <taxon>Neisseriaceae</taxon>
        <taxon>Crenobacter</taxon>
    </lineage>
</organism>
<dbReference type="Proteomes" id="UP001168540">
    <property type="component" value="Unassembled WGS sequence"/>
</dbReference>
<gene>
    <name evidence="9" type="ORF">QU481_18200</name>
</gene>
<evidence type="ECO:0000256" key="5">
    <source>
        <dbReference type="ARBA" id="ARBA00022989"/>
    </source>
</evidence>
<evidence type="ECO:0000256" key="4">
    <source>
        <dbReference type="ARBA" id="ARBA00022692"/>
    </source>
</evidence>
<feature type="transmembrane region" description="Helical" evidence="7">
    <location>
        <begin position="183"/>
        <end position="203"/>
    </location>
</feature>
<protein>
    <submittedName>
        <fullName evidence="9">VTT domain-containing protein</fullName>
    </submittedName>
</protein>
<sequence length="209" mass="22272">MFSGLLGWLSSEQGMMALLVDNWQLGCGLIALVVFLETGLVMLPFLPGDSMLFAAGAFLGVAGLSPLLPVMLITAAAIAGDATNYAIGRSPLGQQIVRRGWVKPAHLAKTRRYFDRFGGPTVSIGRFLPVLRSAAPFLAGLSGMDTRRFALFNCLGAVLWCGSLMVGGYWLGSIGWIQHHLGLLSVGMAPTTSLVLLAAPLLMRGLKRR</sequence>
<dbReference type="Pfam" id="PF09335">
    <property type="entry name" value="VTT_dom"/>
    <property type="match status" value="1"/>
</dbReference>
<dbReference type="EMBL" id="JAUEDK010000042">
    <property type="protein sequence ID" value="MDN0076788.1"/>
    <property type="molecule type" value="Genomic_DNA"/>
</dbReference>
<dbReference type="PANTHER" id="PTHR30353">
    <property type="entry name" value="INNER MEMBRANE PROTEIN DEDA-RELATED"/>
    <property type="match status" value="1"/>
</dbReference>
<keyword evidence="3 7" id="KW-1003">Cell membrane</keyword>
<dbReference type="PANTHER" id="PTHR30353:SF0">
    <property type="entry name" value="TRANSMEMBRANE PROTEIN"/>
    <property type="match status" value="1"/>
</dbReference>
<name>A0ABT7XSL3_9NEIS</name>
<keyword evidence="4 7" id="KW-0812">Transmembrane</keyword>
<dbReference type="RefSeq" id="WP_289831437.1">
    <property type="nucleotide sequence ID" value="NZ_JAUEDK010000042.1"/>
</dbReference>
<proteinExistence type="inferred from homology"/>